<dbReference type="OrthoDB" id="1907935at2759"/>
<keyword evidence="2" id="KW-0812">Transmembrane</keyword>
<evidence type="ECO:0000256" key="1">
    <source>
        <dbReference type="SAM" id="MobiDB-lite"/>
    </source>
</evidence>
<accession>A0A8T2Q7Q7</accession>
<dbReference type="PANTHER" id="PTHR34364:SF1">
    <property type="entry name" value="WAS_WASL-INTERACTING FAMILY PROTEIN"/>
    <property type="match status" value="1"/>
</dbReference>
<feature type="compositionally biased region" description="Basic and acidic residues" evidence="1">
    <location>
        <begin position="1"/>
        <end position="10"/>
    </location>
</feature>
<evidence type="ECO:0000313" key="3">
    <source>
        <dbReference type="EMBL" id="KAH7279814.1"/>
    </source>
</evidence>
<gene>
    <name evidence="3" type="ORF">KP509_37G038500</name>
</gene>
<dbReference type="PANTHER" id="PTHR34364">
    <property type="entry name" value="WAS/WASL-INTERACTING FAMILY PROTEIN"/>
    <property type="match status" value="1"/>
</dbReference>
<keyword evidence="2" id="KW-0472">Membrane</keyword>
<organism evidence="3 4">
    <name type="scientific">Ceratopteris richardii</name>
    <name type="common">Triangle waterfern</name>
    <dbReference type="NCBI Taxonomy" id="49495"/>
    <lineage>
        <taxon>Eukaryota</taxon>
        <taxon>Viridiplantae</taxon>
        <taxon>Streptophyta</taxon>
        <taxon>Embryophyta</taxon>
        <taxon>Tracheophyta</taxon>
        <taxon>Polypodiopsida</taxon>
        <taxon>Polypodiidae</taxon>
        <taxon>Polypodiales</taxon>
        <taxon>Pteridineae</taxon>
        <taxon>Pteridaceae</taxon>
        <taxon>Parkerioideae</taxon>
        <taxon>Ceratopteris</taxon>
    </lineage>
</organism>
<dbReference type="AlphaFoldDB" id="A0A8T2Q7Q7"/>
<keyword evidence="4" id="KW-1185">Reference proteome</keyword>
<dbReference type="Proteomes" id="UP000825935">
    <property type="component" value="Chromosome 37"/>
</dbReference>
<keyword evidence="2" id="KW-1133">Transmembrane helix</keyword>
<dbReference type="EMBL" id="CM035442">
    <property type="protein sequence ID" value="KAH7279814.1"/>
    <property type="molecule type" value="Genomic_DNA"/>
</dbReference>
<feature type="compositionally biased region" description="Polar residues" evidence="1">
    <location>
        <begin position="51"/>
        <end position="70"/>
    </location>
</feature>
<evidence type="ECO:0008006" key="5">
    <source>
        <dbReference type="Google" id="ProtNLM"/>
    </source>
</evidence>
<reference evidence="3" key="1">
    <citation type="submission" date="2021-08" db="EMBL/GenBank/DDBJ databases">
        <title>WGS assembly of Ceratopteris richardii.</title>
        <authorList>
            <person name="Marchant D.B."/>
            <person name="Chen G."/>
            <person name="Jenkins J."/>
            <person name="Shu S."/>
            <person name="Leebens-Mack J."/>
            <person name="Grimwood J."/>
            <person name="Schmutz J."/>
            <person name="Soltis P."/>
            <person name="Soltis D."/>
            <person name="Chen Z.-H."/>
        </authorList>
    </citation>
    <scope>NUCLEOTIDE SEQUENCE</scope>
    <source>
        <strain evidence="3">Whitten #5841</strain>
        <tissue evidence="3">Leaf</tissue>
    </source>
</reference>
<dbReference type="EMBL" id="CM035442">
    <property type="protein sequence ID" value="KAH7279815.1"/>
    <property type="molecule type" value="Genomic_DNA"/>
</dbReference>
<comment type="caution">
    <text evidence="3">The sequence shown here is derived from an EMBL/GenBank/DDBJ whole genome shotgun (WGS) entry which is preliminary data.</text>
</comment>
<feature type="transmembrane region" description="Helical" evidence="2">
    <location>
        <begin position="83"/>
        <end position="101"/>
    </location>
</feature>
<name>A0A8T2Q7Q7_CERRI</name>
<sequence>MSNLNKKEQQQPKLLLHRPRKSQRVTSGPSSAAPKTPGNVGGAHGGASPVGPTSSRNDGGAKSVSTSTIPTEPRKPIWYRYRTILMSSLVASALFVGYTLFRKNYEQSQLPHEAEVTEDKVKEAEAVGNLATEQPQLTRKGEGVEPQHVDNKNETAFITAVTEQPKVMLTPTPQQQMIYEAVGKLNFSAEEQQELFQWILSEKRKMKAKTKAEKGQIDAEKALLKEFIRGKKAFDV</sequence>
<evidence type="ECO:0000256" key="2">
    <source>
        <dbReference type="SAM" id="Phobius"/>
    </source>
</evidence>
<protein>
    <recommendedName>
        <fullName evidence="5">Transmembrane protein</fullName>
    </recommendedName>
</protein>
<proteinExistence type="predicted"/>
<evidence type="ECO:0000313" key="4">
    <source>
        <dbReference type="Proteomes" id="UP000825935"/>
    </source>
</evidence>
<feature type="region of interest" description="Disordered" evidence="1">
    <location>
        <begin position="1"/>
        <end position="71"/>
    </location>
</feature>